<dbReference type="InterPro" id="IPR011773">
    <property type="entry name" value="DNA-dir_RpoA"/>
</dbReference>
<dbReference type="NCBIfam" id="TIGR02027">
    <property type="entry name" value="rpoA"/>
    <property type="match status" value="1"/>
</dbReference>
<accession>A0A0H4TAR8</accession>
<dbReference type="InterPro" id="IPR036643">
    <property type="entry name" value="RNApol_insert_sf"/>
</dbReference>
<feature type="region of interest" description="Alpha C-terminal domain (alpha-CTD)" evidence="11">
    <location>
        <begin position="243"/>
        <end position="336"/>
    </location>
</feature>
<dbReference type="SMART" id="SM00662">
    <property type="entry name" value="RPOLD"/>
    <property type="match status" value="1"/>
</dbReference>
<keyword evidence="7 11" id="KW-0804">Transcription</keyword>
<evidence type="ECO:0000256" key="4">
    <source>
        <dbReference type="ARBA" id="ARBA00022478"/>
    </source>
</evidence>
<feature type="region of interest" description="Disordered" evidence="12">
    <location>
        <begin position="300"/>
        <end position="336"/>
    </location>
</feature>
<evidence type="ECO:0000256" key="5">
    <source>
        <dbReference type="ARBA" id="ARBA00022679"/>
    </source>
</evidence>
<dbReference type="GO" id="GO:0003899">
    <property type="term" value="F:DNA-directed RNA polymerase activity"/>
    <property type="evidence" value="ECO:0007669"/>
    <property type="project" value="UniProtKB-UniRule"/>
</dbReference>
<gene>
    <name evidence="11" type="primary">rpoA</name>
</gene>
<dbReference type="NCBIfam" id="NF003519">
    <property type="entry name" value="PRK05182.2-5"/>
    <property type="match status" value="1"/>
</dbReference>
<dbReference type="InterPro" id="IPR011262">
    <property type="entry name" value="DNA-dir_RNA_pol_insert"/>
</dbReference>
<comment type="function">
    <text evidence="11">DNA-dependent RNA polymerase catalyzes the transcription of DNA into RNA using the four ribonucleoside triphosphates as substrates.</text>
</comment>
<evidence type="ECO:0000256" key="9">
    <source>
        <dbReference type="ARBA" id="ARBA00033070"/>
    </source>
</evidence>
<comment type="catalytic activity">
    <reaction evidence="10 11">
        <text>RNA(n) + a ribonucleoside 5'-triphosphate = RNA(n+1) + diphosphate</text>
        <dbReference type="Rhea" id="RHEA:21248"/>
        <dbReference type="Rhea" id="RHEA-COMP:14527"/>
        <dbReference type="Rhea" id="RHEA-COMP:17342"/>
        <dbReference type="ChEBI" id="CHEBI:33019"/>
        <dbReference type="ChEBI" id="CHEBI:61557"/>
        <dbReference type="ChEBI" id="CHEBI:140395"/>
        <dbReference type="EC" id="2.7.7.6"/>
    </reaction>
</comment>
<comment type="domain">
    <text evidence="11">The N-terminal domain is essential for RNAP assembly and basal transcription, whereas the C-terminal domain is involved in interaction with transcriptional regulators and with upstream promoter elements.</text>
</comment>
<dbReference type="GO" id="GO:0000428">
    <property type="term" value="C:DNA-directed RNA polymerase complex"/>
    <property type="evidence" value="ECO:0007669"/>
    <property type="project" value="UniProtKB-KW"/>
</dbReference>
<organism evidence="14">
    <name type="scientific">uncultured Chloroflexi bacterium Rifle_16ft_4_minimus_27880</name>
    <dbReference type="NCBI Taxonomy" id="1665064"/>
    <lineage>
        <taxon>Bacteria</taxon>
        <taxon>Bacillati</taxon>
        <taxon>Chloroflexota</taxon>
        <taxon>environmental samples</taxon>
    </lineage>
</organism>
<keyword evidence="4 11" id="KW-0240">DNA-directed RNA polymerase</keyword>
<dbReference type="EC" id="2.7.7.6" evidence="2 11"/>
<dbReference type="SUPFAM" id="SSF56553">
    <property type="entry name" value="Insert subdomain of RNA polymerase alpha subunit"/>
    <property type="match status" value="1"/>
</dbReference>
<dbReference type="InterPro" id="IPR036603">
    <property type="entry name" value="RBP11-like"/>
</dbReference>
<evidence type="ECO:0000256" key="12">
    <source>
        <dbReference type="SAM" id="MobiDB-lite"/>
    </source>
</evidence>
<evidence type="ECO:0000256" key="6">
    <source>
        <dbReference type="ARBA" id="ARBA00022695"/>
    </source>
</evidence>
<evidence type="ECO:0000256" key="11">
    <source>
        <dbReference type="HAMAP-Rule" id="MF_00059"/>
    </source>
</evidence>
<evidence type="ECO:0000256" key="10">
    <source>
        <dbReference type="ARBA" id="ARBA00048552"/>
    </source>
</evidence>
<evidence type="ECO:0000256" key="1">
    <source>
        <dbReference type="ARBA" id="ARBA00007123"/>
    </source>
</evidence>
<protein>
    <recommendedName>
        <fullName evidence="3 11">DNA-directed RNA polymerase subunit alpha</fullName>
        <shortName evidence="11">RNAP subunit alpha</shortName>
        <ecNumber evidence="2 11">2.7.7.6</ecNumber>
    </recommendedName>
    <alternativeName>
        <fullName evidence="9 11">RNA polymerase subunit alpha</fullName>
    </alternativeName>
    <alternativeName>
        <fullName evidence="8 11">Transcriptase subunit alpha</fullName>
    </alternativeName>
</protein>
<feature type="compositionally biased region" description="Acidic residues" evidence="12">
    <location>
        <begin position="308"/>
        <end position="326"/>
    </location>
</feature>
<evidence type="ECO:0000256" key="2">
    <source>
        <dbReference type="ARBA" id="ARBA00012418"/>
    </source>
</evidence>
<comment type="subunit">
    <text evidence="11">Homodimer. The RNAP catalytic core consists of 2 alpha, 1 beta, 1 beta' and 1 omega subunit. When a sigma factor is associated with the core the holoenzyme is formed, which can initiate transcription.</text>
</comment>
<keyword evidence="6 11" id="KW-0548">Nucleotidyltransferase</keyword>
<dbReference type="GO" id="GO:0005737">
    <property type="term" value="C:cytoplasm"/>
    <property type="evidence" value="ECO:0007669"/>
    <property type="project" value="UniProtKB-ARBA"/>
</dbReference>
<dbReference type="GO" id="GO:0006351">
    <property type="term" value="P:DNA-templated transcription"/>
    <property type="evidence" value="ECO:0007669"/>
    <property type="project" value="UniProtKB-UniRule"/>
</dbReference>
<name>A0A0H4TAR8_9CHLR</name>
<evidence type="ECO:0000256" key="7">
    <source>
        <dbReference type="ARBA" id="ARBA00023163"/>
    </source>
</evidence>
<dbReference type="FunFam" id="2.170.120.12:FF:000001">
    <property type="entry name" value="DNA-directed RNA polymerase subunit alpha"/>
    <property type="match status" value="1"/>
</dbReference>
<dbReference type="EMBL" id="KT007058">
    <property type="protein sequence ID" value="AKQ05076.1"/>
    <property type="molecule type" value="Genomic_DNA"/>
</dbReference>
<dbReference type="Gene3D" id="1.10.150.20">
    <property type="entry name" value="5' to 3' exonuclease, C-terminal subdomain"/>
    <property type="match status" value="1"/>
</dbReference>
<dbReference type="Pfam" id="PF01000">
    <property type="entry name" value="RNA_pol_A_bac"/>
    <property type="match status" value="1"/>
</dbReference>
<proteinExistence type="inferred from homology"/>
<dbReference type="AlphaFoldDB" id="A0A0H4TAR8"/>
<dbReference type="Gene3D" id="2.170.120.12">
    <property type="entry name" value="DNA-directed RNA polymerase, insert domain"/>
    <property type="match status" value="1"/>
</dbReference>
<comment type="similarity">
    <text evidence="1 11">Belongs to the RNA polymerase alpha chain family.</text>
</comment>
<dbReference type="CDD" id="cd06928">
    <property type="entry name" value="RNAP_alpha_NTD"/>
    <property type="match status" value="1"/>
</dbReference>
<keyword evidence="5 11" id="KW-0808">Transferase</keyword>
<dbReference type="InterPro" id="IPR011260">
    <property type="entry name" value="RNAP_asu_C"/>
</dbReference>
<dbReference type="GO" id="GO:0003677">
    <property type="term" value="F:DNA binding"/>
    <property type="evidence" value="ECO:0007669"/>
    <property type="project" value="UniProtKB-UniRule"/>
</dbReference>
<reference evidence="14" key="1">
    <citation type="journal article" date="2015" name="ISME J.">
        <title>Aquifer environment selects for microbial species cohorts in sediment and groundwater.</title>
        <authorList>
            <person name="Hug L.A."/>
            <person name="Thomas B.C."/>
            <person name="Brown C.T."/>
            <person name="Frischkorn K.R."/>
            <person name="Williams K.H."/>
            <person name="Tringe S.G."/>
            <person name="Banfield J.F."/>
        </authorList>
    </citation>
    <scope>NUCLEOTIDE SEQUENCE</scope>
</reference>
<feature type="domain" description="DNA-directed RNA polymerase RpoA/D/Rpb3-type" evidence="13">
    <location>
        <begin position="18"/>
        <end position="224"/>
    </location>
</feature>
<evidence type="ECO:0000256" key="8">
    <source>
        <dbReference type="ARBA" id="ARBA00032524"/>
    </source>
</evidence>
<evidence type="ECO:0000259" key="13">
    <source>
        <dbReference type="SMART" id="SM00662"/>
    </source>
</evidence>
<dbReference type="Pfam" id="PF03118">
    <property type="entry name" value="RNA_pol_A_CTD"/>
    <property type="match status" value="1"/>
</dbReference>
<sequence>MIEIENPQIEPVERLGTFAKYEISPLPAGYGVTLGNTLRRVLLSSLEGAAVTSIQIRDIYHEFSTIPGVKEDVTQIVLNVKRLRLKSFAAHPVQLKLVRSGAGPVTAADIAESADVEIINPEQHLMTLDSGDVTVEIDLTVERGVGYLPAERAESLPIGVIPVDAIFSPVRKVNYAIENTRVGQMTNYEKLTVEIETDGSLSPEEAISRASEILVRQFGLFANVGRVPGPGERAAGGPALPPNMLDMPIEELDLPMRAYNSLKRNNIVKVGQLLQLGDDDLLRMRNFGKKSLDEMKERLRMRGFLPPEPEESAAEEDLEETPEEEFPPAGMGSEEE</sequence>
<dbReference type="Pfam" id="PF01193">
    <property type="entry name" value="RNA_pol_L"/>
    <property type="match status" value="1"/>
</dbReference>
<dbReference type="Gene3D" id="3.30.1360.10">
    <property type="entry name" value="RNA polymerase, RBP11-like subunit"/>
    <property type="match status" value="1"/>
</dbReference>
<feature type="region of interest" description="Alpha N-terminal domain (alpha-NTD)" evidence="11">
    <location>
        <begin position="1"/>
        <end position="232"/>
    </location>
</feature>
<dbReference type="SUPFAM" id="SSF47789">
    <property type="entry name" value="C-terminal domain of RNA polymerase alpha subunit"/>
    <property type="match status" value="1"/>
</dbReference>
<dbReference type="InterPro" id="IPR011263">
    <property type="entry name" value="DNA-dir_RNA_pol_RpoA/D/Rpb3"/>
</dbReference>
<dbReference type="HAMAP" id="MF_00059">
    <property type="entry name" value="RNApol_bact_RpoA"/>
    <property type="match status" value="1"/>
</dbReference>
<dbReference type="GO" id="GO:0046983">
    <property type="term" value="F:protein dimerization activity"/>
    <property type="evidence" value="ECO:0007669"/>
    <property type="project" value="InterPro"/>
</dbReference>
<evidence type="ECO:0000313" key="14">
    <source>
        <dbReference type="EMBL" id="AKQ05076.1"/>
    </source>
</evidence>
<dbReference type="NCBIfam" id="NF003513">
    <property type="entry name" value="PRK05182.1-2"/>
    <property type="match status" value="1"/>
</dbReference>
<dbReference type="SUPFAM" id="SSF55257">
    <property type="entry name" value="RBP11-like subunits of RNA polymerase"/>
    <property type="match status" value="1"/>
</dbReference>
<evidence type="ECO:0000256" key="3">
    <source>
        <dbReference type="ARBA" id="ARBA00015972"/>
    </source>
</evidence>